<keyword evidence="4" id="KW-0500">Molybdenum</keyword>
<sequence length="276" mass="27308">MIRRIGPTRLTLVATALTLAMGVAACRSGSADSSSSGSSSGGSSSSSSSGLSGEITVFAAASLKKTFTQIGADFEKTHPGTTVRFSFAGSSDLVAQIQQGAPADVFASADTKNMDKVSAESLTSGQPMVFASNTLEIAVPPGNPAKITSFADLARSGVKVVLCAPAVPCGSAAAKVEKSAGVDIAPVSEEQSVTDVLGKVTAGEADAGLVYVTDVKGAGDAVKGIPFAQSKAAVNSYPIAALKASKNAAVADAFVQTVTGASGQQVLADAGFAKAP</sequence>
<dbReference type="PROSITE" id="PS51257">
    <property type="entry name" value="PROKAR_LIPOPROTEIN"/>
    <property type="match status" value="1"/>
</dbReference>
<dbReference type="PANTHER" id="PTHR30632:SF0">
    <property type="entry name" value="SULFATE-BINDING PROTEIN"/>
    <property type="match status" value="1"/>
</dbReference>
<dbReference type="Gene3D" id="3.40.190.10">
    <property type="entry name" value="Periplasmic binding protein-like II"/>
    <property type="match status" value="2"/>
</dbReference>
<feature type="chain" id="PRO_5043470487" evidence="6">
    <location>
        <begin position="26"/>
        <end position="276"/>
    </location>
</feature>
<evidence type="ECO:0000256" key="4">
    <source>
        <dbReference type="PIRSR" id="PIRSR004846-1"/>
    </source>
</evidence>
<keyword evidence="3 6" id="KW-0732">Signal</keyword>
<keyword evidence="2 4" id="KW-0479">Metal-binding</keyword>
<evidence type="ECO:0000256" key="6">
    <source>
        <dbReference type="SAM" id="SignalP"/>
    </source>
</evidence>
<name>A0AAU7JWW8_9MICO</name>
<reference evidence="7" key="1">
    <citation type="submission" date="2024-05" db="EMBL/GenBank/DDBJ databases">
        <authorList>
            <person name="Kim S."/>
            <person name="Heo J."/>
            <person name="Choi H."/>
            <person name="Choi Y."/>
            <person name="Kwon S.-W."/>
            <person name="Kim Y."/>
        </authorList>
    </citation>
    <scope>NUCLEOTIDE SEQUENCE</scope>
    <source>
        <strain evidence="7">KACC 23699</strain>
    </source>
</reference>
<dbReference type="SUPFAM" id="SSF53850">
    <property type="entry name" value="Periplasmic binding protein-like II"/>
    <property type="match status" value="1"/>
</dbReference>
<feature type="binding site" evidence="4">
    <location>
        <position position="62"/>
    </location>
    <ligand>
        <name>molybdate</name>
        <dbReference type="ChEBI" id="CHEBI:36264"/>
    </ligand>
</feature>
<dbReference type="GO" id="GO:0046872">
    <property type="term" value="F:metal ion binding"/>
    <property type="evidence" value="ECO:0007669"/>
    <property type="project" value="UniProtKB-KW"/>
</dbReference>
<feature type="binding site" evidence="4">
    <location>
        <position position="90"/>
    </location>
    <ligand>
        <name>molybdate</name>
        <dbReference type="ChEBI" id="CHEBI:36264"/>
    </ligand>
</feature>
<dbReference type="InterPro" id="IPR050682">
    <property type="entry name" value="ModA/WtpA"/>
</dbReference>
<dbReference type="InterPro" id="IPR005950">
    <property type="entry name" value="ModA"/>
</dbReference>
<feature type="region of interest" description="Disordered" evidence="5">
    <location>
        <begin position="29"/>
        <end position="51"/>
    </location>
</feature>
<evidence type="ECO:0000313" key="7">
    <source>
        <dbReference type="EMBL" id="XBO44897.1"/>
    </source>
</evidence>
<evidence type="ECO:0000256" key="3">
    <source>
        <dbReference type="ARBA" id="ARBA00022729"/>
    </source>
</evidence>
<proteinExistence type="inferred from homology"/>
<organism evidence="7">
    <name type="scientific">Pedococcus sp. KACC 23699</name>
    <dbReference type="NCBI Taxonomy" id="3149228"/>
    <lineage>
        <taxon>Bacteria</taxon>
        <taxon>Bacillati</taxon>
        <taxon>Actinomycetota</taxon>
        <taxon>Actinomycetes</taxon>
        <taxon>Micrococcales</taxon>
        <taxon>Intrasporangiaceae</taxon>
        <taxon>Pedococcus</taxon>
    </lineage>
</organism>
<feature type="binding site" evidence="4">
    <location>
        <position position="193"/>
    </location>
    <ligand>
        <name>molybdate</name>
        <dbReference type="ChEBI" id="CHEBI:36264"/>
    </ligand>
</feature>
<dbReference type="PIRSF" id="PIRSF004846">
    <property type="entry name" value="ModA"/>
    <property type="match status" value="1"/>
</dbReference>
<comment type="similarity">
    <text evidence="1">Belongs to the bacterial solute-binding protein ModA family.</text>
</comment>
<dbReference type="RefSeq" id="WP_406832383.1">
    <property type="nucleotide sequence ID" value="NZ_CP157483.1"/>
</dbReference>
<feature type="binding site" evidence="4">
    <location>
        <position position="211"/>
    </location>
    <ligand>
        <name>molybdate</name>
        <dbReference type="ChEBI" id="CHEBI:36264"/>
    </ligand>
</feature>
<dbReference type="PANTHER" id="PTHR30632">
    <property type="entry name" value="MOLYBDATE-BINDING PERIPLASMIC PROTEIN"/>
    <property type="match status" value="1"/>
</dbReference>
<gene>
    <name evidence="7" type="primary">modA</name>
    <name evidence="7" type="ORF">ABEG17_06040</name>
</gene>
<protein>
    <submittedName>
        <fullName evidence="7">Molybdate ABC transporter substrate-binding protein</fullName>
    </submittedName>
</protein>
<dbReference type="AlphaFoldDB" id="A0AAU7JWW8"/>
<dbReference type="GO" id="GO:0015689">
    <property type="term" value="P:molybdate ion transport"/>
    <property type="evidence" value="ECO:0007669"/>
    <property type="project" value="InterPro"/>
</dbReference>
<dbReference type="NCBIfam" id="TIGR01256">
    <property type="entry name" value="modA"/>
    <property type="match status" value="1"/>
</dbReference>
<dbReference type="Pfam" id="PF13531">
    <property type="entry name" value="SBP_bac_11"/>
    <property type="match status" value="1"/>
</dbReference>
<dbReference type="CDD" id="cd13538">
    <property type="entry name" value="PBP2_ModA_like_1"/>
    <property type="match status" value="1"/>
</dbReference>
<evidence type="ECO:0000256" key="2">
    <source>
        <dbReference type="ARBA" id="ARBA00022723"/>
    </source>
</evidence>
<feature type="signal peptide" evidence="6">
    <location>
        <begin position="1"/>
        <end position="25"/>
    </location>
</feature>
<accession>A0AAU7JWW8</accession>
<dbReference type="GO" id="GO:0030973">
    <property type="term" value="F:molybdate ion binding"/>
    <property type="evidence" value="ECO:0007669"/>
    <property type="project" value="TreeGrafter"/>
</dbReference>
<evidence type="ECO:0000256" key="1">
    <source>
        <dbReference type="ARBA" id="ARBA00009175"/>
    </source>
</evidence>
<evidence type="ECO:0000256" key="5">
    <source>
        <dbReference type="SAM" id="MobiDB-lite"/>
    </source>
</evidence>
<dbReference type="EMBL" id="CP157483">
    <property type="protein sequence ID" value="XBO44897.1"/>
    <property type="molecule type" value="Genomic_DNA"/>
</dbReference>